<dbReference type="RefSeq" id="WP_306411914.1">
    <property type="nucleotide sequence ID" value="NZ_JANFPI010000004.1"/>
</dbReference>
<dbReference type="Pfam" id="PF13641">
    <property type="entry name" value="Glyco_tranf_2_3"/>
    <property type="match status" value="1"/>
</dbReference>
<reference evidence="4" key="1">
    <citation type="submission" date="2022-07" db="EMBL/GenBank/DDBJ databases">
        <title>Ectorhizobium quercum gen.nov., sp. nov.</title>
        <authorList>
            <person name="Ma T."/>
            <person name="Li Y."/>
        </authorList>
    </citation>
    <scope>NUCLEOTIDE SEQUENCE</scope>
    <source>
        <strain evidence="4">BDR2-2</strain>
    </source>
</reference>
<keyword evidence="5" id="KW-1185">Reference proteome</keyword>
<protein>
    <submittedName>
        <fullName evidence="4">Glycosyltransferase</fullName>
        <ecNumber evidence="4">2.4.-.-</ecNumber>
    </submittedName>
</protein>
<dbReference type="Gene3D" id="3.90.550.10">
    <property type="entry name" value="Spore Coat Polysaccharide Biosynthesis Protein SpsA, Chain A"/>
    <property type="match status" value="1"/>
</dbReference>
<gene>
    <name evidence="4" type="ORF">NOF55_13530</name>
</gene>
<keyword evidence="2 4" id="KW-0328">Glycosyltransferase</keyword>
<organism evidence="4 5">
    <name type="scientific">Ectorhizobium quercum</name>
    <dbReference type="NCBI Taxonomy" id="2965071"/>
    <lineage>
        <taxon>Bacteria</taxon>
        <taxon>Pseudomonadati</taxon>
        <taxon>Pseudomonadota</taxon>
        <taxon>Alphaproteobacteria</taxon>
        <taxon>Hyphomicrobiales</taxon>
        <taxon>Rhizobiaceae</taxon>
        <taxon>Ectorhizobium</taxon>
    </lineage>
</organism>
<name>A0AAE3N1B2_9HYPH</name>
<evidence type="ECO:0000313" key="5">
    <source>
        <dbReference type="Proteomes" id="UP001208771"/>
    </source>
</evidence>
<proteinExistence type="inferred from homology"/>
<dbReference type="Proteomes" id="UP001208771">
    <property type="component" value="Unassembled WGS sequence"/>
</dbReference>
<comment type="caution">
    <text evidence="4">The sequence shown here is derived from an EMBL/GenBank/DDBJ whole genome shotgun (WGS) entry which is preliminary data.</text>
</comment>
<dbReference type="EC" id="2.4.-.-" evidence="4"/>
<keyword evidence="3 4" id="KW-0808">Transferase</keyword>
<dbReference type="InterPro" id="IPR029044">
    <property type="entry name" value="Nucleotide-diphossugar_trans"/>
</dbReference>
<dbReference type="GO" id="GO:0016757">
    <property type="term" value="F:glycosyltransferase activity"/>
    <property type="evidence" value="ECO:0007669"/>
    <property type="project" value="UniProtKB-KW"/>
</dbReference>
<dbReference type="PANTHER" id="PTHR43179:SF12">
    <property type="entry name" value="GALACTOFURANOSYLTRANSFERASE GLFT2"/>
    <property type="match status" value="1"/>
</dbReference>
<sequence>MTTTTARETGGVGNDIRIAVLIPTYRRPEHLERLLIAVQNLSGPPPVHIIVAENDAERRDGEKVVEALRQKSYPFSVDCIIVEEKGLCNVRNSLLSRGLSITDATHFALIDDDEWPSPHWLEKMRDTLLATSCDIVGGPVESVFERPPPDWTEYCNLFRPEIHSDGVCDIIWGCNNAVISRKCLEATGPEWFSPTFNLMGGEDVDFFSRMKERGFRFAWSKDALVHEGQPPERARLNWVLKRGFRIGTSDMRIQLLRAKTPFQTVQAALKAGAGLAFHGAMLSILVLRKQTRANGIFSAGRATGKLYGLLNGHYNEYS</sequence>
<evidence type="ECO:0000256" key="3">
    <source>
        <dbReference type="ARBA" id="ARBA00022679"/>
    </source>
</evidence>
<comment type="similarity">
    <text evidence="1">Belongs to the glycosyltransferase 2 family.</text>
</comment>
<evidence type="ECO:0000256" key="2">
    <source>
        <dbReference type="ARBA" id="ARBA00022676"/>
    </source>
</evidence>
<accession>A0AAE3N1B2</accession>
<dbReference type="SUPFAM" id="SSF53448">
    <property type="entry name" value="Nucleotide-diphospho-sugar transferases"/>
    <property type="match status" value="1"/>
</dbReference>
<dbReference type="PANTHER" id="PTHR43179">
    <property type="entry name" value="RHAMNOSYLTRANSFERASE WBBL"/>
    <property type="match status" value="1"/>
</dbReference>
<evidence type="ECO:0000313" key="4">
    <source>
        <dbReference type="EMBL" id="MCX8998127.1"/>
    </source>
</evidence>
<evidence type="ECO:0000256" key="1">
    <source>
        <dbReference type="ARBA" id="ARBA00006739"/>
    </source>
</evidence>
<dbReference type="EMBL" id="JANFPI010000004">
    <property type="protein sequence ID" value="MCX8998127.1"/>
    <property type="molecule type" value="Genomic_DNA"/>
</dbReference>
<dbReference type="AlphaFoldDB" id="A0AAE3N1B2"/>
<dbReference type="CDD" id="cd00761">
    <property type="entry name" value="Glyco_tranf_GTA_type"/>
    <property type="match status" value="1"/>
</dbReference>